<dbReference type="AlphaFoldDB" id="A0A8S1VIB3"/>
<evidence type="ECO:0000313" key="2">
    <source>
        <dbReference type="Proteomes" id="UP000689195"/>
    </source>
</evidence>
<organism evidence="1 2">
    <name type="scientific">Paramecium pentaurelia</name>
    <dbReference type="NCBI Taxonomy" id="43138"/>
    <lineage>
        <taxon>Eukaryota</taxon>
        <taxon>Sar</taxon>
        <taxon>Alveolata</taxon>
        <taxon>Ciliophora</taxon>
        <taxon>Intramacronucleata</taxon>
        <taxon>Oligohymenophorea</taxon>
        <taxon>Peniculida</taxon>
        <taxon>Parameciidae</taxon>
        <taxon>Paramecium</taxon>
    </lineage>
</organism>
<sequence length="568" mass="65751">MGNANETQAKELTYVGKVKNGKKVGKHEIWWRQQKIGGGKYDKKGNESKIGKWVEVHPDYKYYFQLTSRGEYQNGKKVGKWDVIWLYEKVENKIAGGLYNNEGDVKVGKWIDLDDSVSQQLQIIYVGDYENGKKIGSWIIYFNTTEKKFTIDNYIGGGKYEQGVKNGLWSEQSSKFSQFSKLRQLGWYKNGKKYGKWTTQDENEIGEEQYDGNGNKIGKWIEIQDYFLGDYVNQMGEYQNNKRVGRWTVNVRIRGKQMLQMGGGMYDDQGMKLGHWTELENYENDISQGNYHKDKKVGKWRAFRKVGSNYVFGQHRDFGEDTFKKGGYDEKFNQVAFKISASFYSCLPEDQPENKPIQQHQNFDISYKGDFNNGRKVGKWQINFKINQEILLVGGGHYDQGSKTGMWVDISDSFCLYSRIHFAGCYYAGEKRHGKWKIGYAGVDSNFKLDDIKWIGGGEYDLGIKIGKWIDVREPFASSIEKGITYCGVYLNGKKIGKWDMKQGNDKIGGGLYTEDGSEIKIGKWIELADENYKWIHQGEYNYGKKVGKWIKKDLETDKIITQQNFEK</sequence>
<reference evidence="1" key="1">
    <citation type="submission" date="2021-01" db="EMBL/GenBank/DDBJ databases">
        <authorList>
            <consortium name="Genoscope - CEA"/>
            <person name="William W."/>
        </authorList>
    </citation>
    <scope>NUCLEOTIDE SEQUENCE</scope>
</reference>
<dbReference type="OrthoDB" id="298777at2759"/>
<accession>A0A8S1VIB3</accession>
<dbReference type="PANTHER" id="PTHR33706:SF1">
    <property type="entry name" value="TPR REPEAT PROTEIN"/>
    <property type="match status" value="1"/>
</dbReference>
<keyword evidence="2" id="KW-1185">Reference proteome</keyword>
<comment type="caution">
    <text evidence="1">The sequence shown here is derived from an EMBL/GenBank/DDBJ whole genome shotgun (WGS) entry which is preliminary data.</text>
</comment>
<evidence type="ECO:0000313" key="1">
    <source>
        <dbReference type="EMBL" id="CAD8177628.1"/>
    </source>
</evidence>
<dbReference type="PANTHER" id="PTHR33706">
    <property type="entry name" value="MORN VARIANT REPEAT PROTEIN"/>
    <property type="match status" value="1"/>
</dbReference>
<gene>
    <name evidence="1" type="ORF">PPENT_87.1.T0680002</name>
</gene>
<dbReference type="Proteomes" id="UP000689195">
    <property type="component" value="Unassembled WGS sequence"/>
</dbReference>
<name>A0A8S1VIB3_9CILI</name>
<dbReference type="EMBL" id="CAJJDO010000068">
    <property type="protein sequence ID" value="CAD8177628.1"/>
    <property type="molecule type" value="Genomic_DNA"/>
</dbReference>
<protein>
    <submittedName>
        <fullName evidence="1">Uncharacterized protein</fullName>
    </submittedName>
</protein>
<proteinExistence type="predicted"/>